<dbReference type="PROSITE" id="PS51371">
    <property type="entry name" value="CBS"/>
    <property type="match status" value="1"/>
</dbReference>
<accession>A0ABS5A5E9</accession>
<dbReference type="Gene3D" id="3.10.580.10">
    <property type="entry name" value="CBS-domain"/>
    <property type="match status" value="1"/>
</dbReference>
<dbReference type="Proteomes" id="UP001519363">
    <property type="component" value="Unassembled WGS sequence"/>
</dbReference>
<keyword evidence="4" id="KW-1185">Reference proteome</keyword>
<dbReference type="InterPro" id="IPR046342">
    <property type="entry name" value="CBS_dom_sf"/>
</dbReference>
<dbReference type="RefSeq" id="WP_086788244.1">
    <property type="nucleotide sequence ID" value="NZ_JAGIOO010000001.1"/>
</dbReference>
<evidence type="ECO:0000313" key="3">
    <source>
        <dbReference type="EMBL" id="MBP2471813.1"/>
    </source>
</evidence>
<dbReference type="Pfam" id="PF00571">
    <property type="entry name" value="CBS"/>
    <property type="match status" value="1"/>
</dbReference>
<organism evidence="3 4">
    <name type="scientific">Crossiella equi</name>
    <dbReference type="NCBI Taxonomy" id="130796"/>
    <lineage>
        <taxon>Bacteria</taxon>
        <taxon>Bacillati</taxon>
        <taxon>Actinomycetota</taxon>
        <taxon>Actinomycetes</taxon>
        <taxon>Pseudonocardiales</taxon>
        <taxon>Pseudonocardiaceae</taxon>
        <taxon>Crossiella</taxon>
    </lineage>
</organism>
<comment type="caution">
    <text evidence="3">The sequence shown here is derived from an EMBL/GenBank/DDBJ whole genome shotgun (WGS) entry which is preliminary data.</text>
</comment>
<protein>
    <submittedName>
        <fullName evidence="3">Mg/Co/Ni transporter MgtE</fullName>
    </submittedName>
</protein>
<sequence length="97" mass="10535">MRCAARCGAGGLEHAVVRQGSHITGILHRSSCPRWRAGARVRDLVRPGLVCVRQDAQVWTAAALLERTGFPALPVVDRWGALMGVVVAKDLRGLRVR</sequence>
<dbReference type="SMART" id="SM00116">
    <property type="entry name" value="CBS"/>
    <property type="match status" value="1"/>
</dbReference>
<evidence type="ECO:0000259" key="2">
    <source>
        <dbReference type="PROSITE" id="PS51371"/>
    </source>
</evidence>
<keyword evidence="1" id="KW-0129">CBS domain</keyword>
<proteinExistence type="predicted"/>
<dbReference type="SUPFAM" id="SSF54631">
    <property type="entry name" value="CBS-domain pair"/>
    <property type="match status" value="1"/>
</dbReference>
<reference evidence="3 4" key="1">
    <citation type="submission" date="2021-03" db="EMBL/GenBank/DDBJ databases">
        <title>Sequencing the genomes of 1000 actinobacteria strains.</title>
        <authorList>
            <person name="Klenk H.-P."/>
        </authorList>
    </citation>
    <scope>NUCLEOTIDE SEQUENCE [LARGE SCALE GENOMIC DNA]</scope>
    <source>
        <strain evidence="3 4">DSM 44580</strain>
    </source>
</reference>
<evidence type="ECO:0000256" key="1">
    <source>
        <dbReference type="PROSITE-ProRule" id="PRU00703"/>
    </source>
</evidence>
<dbReference type="EMBL" id="JAGIOO010000001">
    <property type="protein sequence ID" value="MBP2471813.1"/>
    <property type="molecule type" value="Genomic_DNA"/>
</dbReference>
<feature type="domain" description="CBS" evidence="2">
    <location>
        <begin position="45"/>
        <end position="97"/>
    </location>
</feature>
<evidence type="ECO:0000313" key="4">
    <source>
        <dbReference type="Proteomes" id="UP001519363"/>
    </source>
</evidence>
<name>A0ABS5A5E9_9PSEU</name>
<dbReference type="InterPro" id="IPR000644">
    <property type="entry name" value="CBS_dom"/>
</dbReference>
<gene>
    <name evidence="3" type="ORF">JOF53_000685</name>
</gene>